<evidence type="ECO:0000313" key="9">
    <source>
        <dbReference type="EMBL" id="EDO0986239.1"/>
    </source>
</evidence>
<dbReference type="EMBL" id="AABGVJ010000002">
    <property type="protein sequence ID" value="EAH4372778.1"/>
    <property type="molecule type" value="Genomic_DNA"/>
</dbReference>
<reference evidence="10" key="2">
    <citation type="journal article" date="2018" name="Genome Biol.">
        <title>SKESA: strategic k-mer extension for scrupulous assemblies.</title>
        <authorList>
            <person name="Souvorov A."/>
            <person name="Agarwala R."/>
            <person name="Lipman D.J."/>
        </authorList>
    </citation>
    <scope>NUCLEOTIDE SEQUENCE [LARGE SCALE GENOMIC DNA]</scope>
    <source>
        <strain evidence="10">09CEB371LM</strain>
        <strain evidence="11">HPB3501</strain>
    </source>
</reference>
<reference evidence="11" key="8">
    <citation type="submission" date="2019-11" db="EMBL/GenBank/DDBJ databases">
        <authorList>
            <consortium name="NCBI Pathogen Detection Project"/>
        </authorList>
    </citation>
    <scope>NUCLEOTIDE SEQUENCE</scope>
    <source>
        <strain evidence="10">09CEB371LM</strain>
        <strain evidence="11">HPB3501</strain>
    </source>
</reference>
<dbReference type="EMBL" id="AABBZO010000005">
    <property type="protein sequence ID" value="EAG4461760.1"/>
    <property type="molecule type" value="Genomic_DNA"/>
</dbReference>
<evidence type="ECO:0000313" key="5">
    <source>
        <dbReference type="EMBL" id="EAH4241712.1"/>
    </source>
</evidence>
<dbReference type="Proteomes" id="UP000272537">
    <property type="component" value="Unassembled WGS sequence"/>
</dbReference>
<dbReference type="RefSeq" id="WP_003728843.1">
    <property type="nucleotide sequence ID" value="NC_021825.2"/>
</dbReference>
<evidence type="ECO:0000313" key="2">
    <source>
        <dbReference type="EMBL" id="EAG4461760.1"/>
    </source>
</evidence>
<dbReference type="KEGG" id="lmok:CQ02_10615"/>
<dbReference type="Proteomes" id="UP000489121">
    <property type="component" value="Unassembled WGS sequence"/>
</dbReference>
<evidence type="ECO:0000313" key="17">
    <source>
        <dbReference type="Proteomes" id="UP000427828"/>
    </source>
</evidence>
<dbReference type="EMBL" id="AANEHK010000008">
    <property type="protein sequence ID" value="EDO0986239.1"/>
    <property type="molecule type" value="Genomic_DNA"/>
</dbReference>
<protein>
    <submittedName>
        <fullName evidence="7">DUF177 domain-containing protein</fullName>
    </submittedName>
</protein>
<evidence type="ECO:0000313" key="23">
    <source>
        <dbReference type="Proteomes" id="UP000540417"/>
    </source>
</evidence>
<organism evidence="7 17">
    <name type="scientific">Listeria monocytogenes</name>
    <dbReference type="NCBI Taxonomy" id="1639"/>
    <lineage>
        <taxon>Bacteria</taxon>
        <taxon>Bacillati</taxon>
        <taxon>Bacillota</taxon>
        <taxon>Bacilli</taxon>
        <taxon>Bacillales</taxon>
        <taxon>Listeriaceae</taxon>
        <taxon>Listeria</taxon>
    </lineage>
</organism>
<dbReference type="EMBL" id="DAAEZQ010000003">
    <property type="protein sequence ID" value="HAA9721729.1"/>
    <property type="molecule type" value="Genomic_DNA"/>
</dbReference>
<dbReference type="EMBL" id="AAAIXK010000003">
    <property type="protein sequence ID" value="EAC5550177.1"/>
    <property type="molecule type" value="Genomic_DNA"/>
</dbReference>
<sequence>MKWSISQLKKYRDSNFTINEKADLKKFFQENNIDVRDASPVQVTGELIVHPEEVTANLTMKGEWTLPCARTLEDVIYPYEVHATETFVKSKEQVLDESWHVMEQDMVDLTPVVEELLLVEIPMQVFSEDALEMSNLPRGNEWEMKTEEGNLLEQIAKEPKVDPRLAGLANFFDEKKED</sequence>
<dbReference type="AlphaFoldDB" id="A0A0B8R4K7"/>
<dbReference type="Proteomes" id="UP000427828">
    <property type="component" value="Unassembled WGS sequence"/>
</dbReference>
<dbReference type="EMBL" id="AABEKY010000001">
    <property type="protein sequence ID" value="EAG9386125.1"/>
    <property type="molecule type" value="Genomic_DNA"/>
</dbReference>
<dbReference type="Proteomes" id="UP000322220">
    <property type="component" value="Unassembled WGS sequence"/>
</dbReference>
<gene>
    <name evidence="3" type="ORF">AB917_12250</name>
    <name evidence="1" type="ORF">ARY78_07030</name>
    <name evidence="7" type="ORF">BCZ19_08310</name>
    <name evidence="2" type="ORF">CA369_05625</name>
    <name evidence="4" type="ORF">CW845_01270</name>
    <name evidence="12" type="ORF">DYZ80_02140</name>
    <name evidence="5" type="ORF">E5F58_06780</name>
    <name evidence="6" type="ORF">E5H26_08735</name>
    <name evidence="8" type="ORF">F6515_02060</name>
    <name evidence="9" type="ORF">FV747_09570</name>
    <name evidence="13" type="ORF">FZW98_13560</name>
    <name evidence="10" type="ORF">GHH22_01380</name>
    <name evidence="11" type="ORF">GIH49_06150</name>
</gene>
<evidence type="ECO:0000313" key="7">
    <source>
        <dbReference type="EMBL" id="ECX6924668.1"/>
    </source>
</evidence>
<evidence type="ECO:0000313" key="6">
    <source>
        <dbReference type="EMBL" id="EAH4372778.1"/>
    </source>
</evidence>
<dbReference type="EMBL" id="AALGDA010000004">
    <property type="protein sequence ID" value="ECY9781771.1"/>
    <property type="molecule type" value="Genomic_DNA"/>
</dbReference>
<reference evidence="8 19" key="7">
    <citation type="submission" date="2019-09" db="EMBL/GenBank/DDBJ databases">
        <authorList>
            <consortium name="PulseNet: The National Subtyping Network for Foodborne Disease Surveillance"/>
            <person name="Tarr C.L."/>
            <person name="Trees E."/>
            <person name="Katz L.S."/>
            <person name="Carleton-Romer H.A."/>
            <person name="Stroika S."/>
            <person name="Kucerova Z."/>
            <person name="Roache K.F."/>
            <person name="Sabol A.L."/>
            <person name="Besser J."/>
            <person name="Gerner-Smidt P."/>
        </authorList>
    </citation>
    <scope>NUCLEOTIDE SEQUENCE [LARGE SCALE GENOMIC DNA]</scope>
    <source>
        <strain evidence="8 19">PNUSAL005692</strain>
    </source>
</reference>
<evidence type="ECO:0000313" key="20">
    <source>
        <dbReference type="Proteomes" id="UP000522199"/>
    </source>
</evidence>
<evidence type="ECO:0000313" key="19">
    <source>
        <dbReference type="Proteomes" id="UP000489121"/>
    </source>
</evidence>
<dbReference type="Proteomes" id="UP000365297">
    <property type="component" value="Unassembled WGS sequence"/>
</dbReference>
<reference evidence="20 24" key="4">
    <citation type="submission" date="2019-04" db="EMBL/GenBank/DDBJ databases">
        <authorList>
            <consortium name="GenomeTrakr network: Whole genome sequencing for foodborne pathogen traceback"/>
        </authorList>
    </citation>
    <scope>NUCLEOTIDE SEQUENCE [LARGE SCALE GENOMIC DNA]</scope>
    <source>
        <strain evidence="3 24">CFSAN004300</strain>
        <strain evidence="4 20">CFSAN072474</strain>
    </source>
</reference>
<dbReference type="Proteomes" id="UP000540417">
    <property type="component" value="Unassembled WGS sequence"/>
</dbReference>
<evidence type="ECO:0000313" key="18">
    <source>
        <dbReference type="Proteomes" id="UP000467536"/>
    </source>
</evidence>
<proteinExistence type="predicted"/>
<reference evidence="13 15" key="5">
    <citation type="submission" date="2019-08" db="EMBL/GenBank/DDBJ databases">
        <title>Soil Listeria distribution.</title>
        <authorList>
            <person name="Liao J."/>
        </authorList>
    </citation>
    <scope>NUCLEOTIDE SEQUENCE [LARGE SCALE GENOMIC DNA]</scope>
    <source>
        <strain evidence="13 15">IN-RH-2-BL1</strain>
    </source>
</reference>
<evidence type="ECO:0000313" key="14">
    <source>
        <dbReference type="Proteomes" id="UP000272537"/>
    </source>
</evidence>
<dbReference type="Proteomes" id="UP000548278">
    <property type="component" value="Unassembled WGS sequence"/>
</dbReference>
<evidence type="ECO:0000313" key="21">
    <source>
        <dbReference type="Proteomes" id="UP000527632"/>
    </source>
</evidence>
<dbReference type="OMA" id="KWTIYQL"/>
<dbReference type="EMBL" id="AABDGJ010000010">
    <property type="protein sequence ID" value="EAG6991358.1"/>
    <property type="molecule type" value="Genomic_DNA"/>
</dbReference>
<accession>A0A0B8R4K7</accession>
<evidence type="ECO:0000313" key="16">
    <source>
        <dbReference type="Proteomes" id="UP000365297"/>
    </source>
</evidence>
<evidence type="ECO:0000313" key="13">
    <source>
        <dbReference type="EMBL" id="TYU50354.1"/>
    </source>
</evidence>
<evidence type="ECO:0000313" key="11">
    <source>
        <dbReference type="EMBL" id="HAA9721729.1"/>
    </source>
</evidence>
<evidence type="ECO:0000313" key="3">
    <source>
        <dbReference type="EMBL" id="EAG6991358.1"/>
    </source>
</evidence>
<dbReference type="Proteomes" id="UP000528151">
    <property type="component" value="Unassembled WGS sequence"/>
</dbReference>
<comment type="caution">
    <text evidence="7">The sequence shown here is derived from an EMBL/GenBank/DDBJ whole genome shotgun (WGS) entry which is preliminary data.</text>
</comment>
<dbReference type="Proteomes" id="UP000844471">
    <property type="component" value="Unassembled WGS sequence"/>
</dbReference>
<evidence type="ECO:0000313" key="1">
    <source>
        <dbReference type="EMBL" id="EAC5550177.1"/>
    </source>
</evidence>
<dbReference type="InterPro" id="IPR003772">
    <property type="entry name" value="YceD"/>
</dbReference>
<evidence type="ECO:0000313" key="12">
    <source>
        <dbReference type="EMBL" id="RKA07765.1"/>
    </source>
</evidence>
<dbReference type="Pfam" id="PF02620">
    <property type="entry name" value="YceD"/>
    <property type="match status" value="1"/>
</dbReference>
<dbReference type="EMBL" id="VTIK01000008">
    <property type="protein sequence ID" value="TYU50354.1"/>
    <property type="molecule type" value="Genomic_DNA"/>
</dbReference>
<dbReference type="Proteomes" id="UP000467536">
    <property type="component" value="Unassembled WGS sequence"/>
</dbReference>
<dbReference type="EMBL" id="AALAQH010000004">
    <property type="protein sequence ID" value="ECX6924668.1"/>
    <property type="molecule type" value="Genomic_DNA"/>
</dbReference>
<evidence type="ECO:0000313" key="4">
    <source>
        <dbReference type="EMBL" id="EAG9386125.1"/>
    </source>
</evidence>
<evidence type="ECO:0000313" key="22">
    <source>
        <dbReference type="Proteomes" id="UP000528151"/>
    </source>
</evidence>
<reference evidence="9 18" key="6">
    <citation type="submission" date="2019-08" db="EMBL/GenBank/DDBJ databases">
        <authorList>
            <person name="Ashton P.M."/>
            <person name="Dallman T."/>
            <person name="Nair S."/>
            <person name="De Pinna E."/>
            <person name="Peters T."/>
            <person name="Grant K."/>
        </authorList>
    </citation>
    <scope>NUCLEOTIDE SEQUENCE [LARGE SCALE GENOMIC DNA]</scope>
    <source>
        <strain evidence="9 18">788324</strain>
    </source>
</reference>
<dbReference type="EMBL" id="AABGUK010000002">
    <property type="protein sequence ID" value="EAH4241712.1"/>
    <property type="molecule type" value="Genomic_DNA"/>
</dbReference>
<dbReference type="EMBL" id="QXLS01000004">
    <property type="protein sequence ID" value="RKA07765.1"/>
    <property type="molecule type" value="Genomic_DNA"/>
</dbReference>
<evidence type="ECO:0000313" key="24">
    <source>
        <dbReference type="Proteomes" id="UP000548278"/>
    </source>
</evidence>
<reference evidence="12 14" key="1">
    <citation type="journal article" date="2018" name="BMC Genomics">
        <title>Genes significantly associated with lineage II food isolates of Listeria monocytogenes.</title>
        <authorList>
            <person name="Pirone-Davies C."/>
            <person name="Chen Y."/>
            <person name="Pightling A."/>
            <person name="Ryan G."/>
            <person name="Wang Y."/>
            <person name="Yao K."/>
            <person name="Hoffmann M."/>
            <person name="Allard M.W."/>
        </authorList>
    </citation>
    <scope>NUCLEOTIDE SEQUENCE [LARGE SCALE GENOMIC DNA]</scope>
    <source>
        <strain evidence="12 14">PNUSAL000550</strain>
    </source>
</reference>
<dbReference type="Proteomes" id="UP000522199">
    <property type="component" value="Unassembled WGS sequence"/>
</dbReference>
<dbReference type="EMBL" id="DAAEEB010000001">
    <property type="protein sequence ID" value="HAA8051811.1"/>
    <property type="molecule type" value="Genomic_DNA"/>
</dbReference>
<evidence type="ECO:0000313" key="15">
    <source>
        <dbReference type="Proteomes" id="UP000322220"/>
    </source>
</evidence>
<evidence type="ECO:0000313" key="8">
    <source>
        <dbReference type="EMBL" id="ECY9781771.1"/>
    </source>
</evidence>
<dbReference type="Proteomes" id="UP000840039">
    <property type="component" value="Unassembled WGS sequence"/>
</dbReference>
<reference evidence="16 17" key="3">
    <citation type="submission" date="2018-06" db="EMBL/GenBank/DDBJ databases">
        <authorList>
            <consortium name="GenomeTrakr: Next Generation Sequencing Network for Food Pathogen Tracability"/>
        </authorList>
    </citation>
    <scope>NUCLEOTIDE SEQUENCE [LARGE SCALE GENOMIC DNA]</scope>
    <source>
        <strain evidence="2 22">CFSAN063727</strain>
        <strain evidence="1 16">FDA00007096</strain>
        <strain evidence="7 17">FLAG-51482A</strain>
        <strain evidence="5 21">LS1344</strain>
        <strain evidence="6 23">LS1419</strain>
    </source>
</reference>
<name>A0A0B8R4K7_LISMN</name>
<evidence type="ECO:0000313" key="10">
    <source>
        <dbReference type="EMBL" id="HAA8051811.1"/>
    </source>
</evidence>
<dbReference type="Proteomes" id="UP000527632">
    <property type="component" value="Unassembled WGS sequence"/>
</dbReference>